<dbReference type="PaxDb" id="547559-Nmag_1620"/>
<reference evidence="10 12" key="2">
    <citation type="journal article" date="2012" name="BMC Genomics">
        <title>A comparative genomics perspective on the genetic content of the alkaliphilic haloarchaeon Natrialba magadii ATCC 43099T.</title>
        <authorList>
            <person name="Siddaramappa S."/>
            <person name="Challacombe J.F."/>
            <person name="Decastro R.E."/>
            <person name="Pfeiffer F."/>
            <person name="Sastre D.E."/>
            <person name="Gimenez M.I."/>
            <person name="Paggi R.A."/>
            <person name="Detter J.C."/>
            <person name="Davenport K.W."/>
            <person name="Goodwin L.A."/>
            <person name="Kyrpides N."/>
            <person name="Tapia R."/>
            <person name="Pitluck S."/>
            <person name="Lucas S."/>
            <person name="Woyke T."/>
            <person name="Maupin-Furlow J.A."/>
        </authorList>
    </citation>
    <scope>NUCLEOTIDE SEQUENCE [LARGE SCALE GENOMIC DNA]</scope>
    <source>
        <strain evidence="10">ATCC 43099</strain>
        <strain evidence="12">ATCC 43099 / DSM 3394 / CCM 3739 / CIP 104546 / IAM 13178 / JCM 8861 / NBRC 102185 / NCIMB 2190 / MS3</strain>
    </source>
</reference>
<dbReference type="GO" id="GO:0032259">
    <property type="term" value="P:methylation"/>
    <property type="evidence" value="ECO:0007669"/>
    <property type="project" value="UniProtKB-KW"/>
</dbReference>
<organism evidence="10 12">
    <name type="scientific">Natrialba magadii (strain ATCC 43099 / DSM 3394 / CCM 3739 / CIP 104546 / IAM 13178 / JCM 8861 / NBRC 102185 / NCIMB 2190 / MS3)</name>
    <name type="common">Natronobacterium magadii</name>
    <dbReference type="NCBI Taxonomy" id="547559"/>
    <lineage>
        <taxon>Archaea</taxon>
        <taxon>Methanobacteriati</taxon>
        <taxon>Methanobacteriota</taxon>
        <taxon>Stenosarchaea group</taxon>
        <taxon>Halobacteria</taxon>
        <taxon>Halobacteriales</taxon>
        <taxon>Natrialbaceae</taxon>
        <taxon>Natrialba</taxon>
    </lineage>
</organism>
<dbReference type="AlphaFoldDB" id="D3SUD8"/>
<feature type="domain" description="DNA methylase N-4/N-6" evidence="9">
    <location>
        <begin position="255"/>
        <end position="360"/>
    </location>
</feature>
<dbReference type="InterPro" id="IPR017985">
    <property type="entry name" value="MeTrfase_CN4_CS"/>
</dbReference>
<evidence type="ECO:0000256" key="1">
    <source>
        <dbReference type="ARBA" id="ARBA00010203"/>
    </source>
</evidence>
<keyword evidence="5" id="KW-0949">S-adenosyl-L-methionine</keyword>
<evidence type="ECO:0000256" key="7">
    <source>
        <dbReference type="ARBA" id="ARBA00023125"/>
    </source>
</evidence>
<evidence type="ECO:0000313" key="10">
    <source>
        <dbReference type="EMBL" id="ADD05196.1"/>
    </source>
</evidence>
<dbReference type="Proteomes" id="UP000011543">
    <property type="component" value="Unassembled WGS sequence"/>
</dbReference>
<protein>
    <recommendedName>
        <fullName evidence="2">site-specific DNA-methyltransferase (cytosine-N(4)-specific)</fullName>
        <ecNumber evidence="2">2.1.1.113</ecNumber>
    </recommendedName>
</protein>
<dbReference type="InterPro" id="IPR002941">
    <property type="entry name" value="DNA_methylase_N4/N6"/>
</dbReference>
<dbReference type="eggNOG" id="arCOG00890">
    <property type="taxonomic scope" value="Archaea"/>
</dbReference>
<dbReference type="GeneID" id="8824455"/>
<dbReference type="PROSITE" id="PS00093">
    <property type="entry name" value="N4_MTASE"/>
    <property type="match status" value="1"/>
</dbReference>
<dbReference type="KEGG" id="nmg:Nmag_1620"/>
<dbReference type="Gene3D" id="3.40.50.150">
    <property type="entry name" value="Vaccinia Virus protein VP39"/>
    <property type="match status" value="2"/>
</dbReference>
<dbReference type="OrthoDB" id="38200at2157"/>
<evidence type="ECO:0000256" key="6">
    <source>
        <dbReference type="ARBA" id="ARBA00022747"/>
    </source>
</evidence>
<dbReference type="PATRIC" id="fig|547559.17.peg.4075"/>
<evidence type="ECO:0000313" key="12">
    <source>
        <dbReference type="Proteomes" id="UP000001879"/>
    </source>
</evidence>
<dbReference type="GO" id="GO:0015667">
    <property type="term" value="F:site-specific DNA-methyltransferase (cytosine-N4-specific) activity"/>
    <property type="evidence" value="ECO:0007669"/>
    <property type="project" value="UniProtKB-EC"/>
</dbReference>
<dbReference type="GO" id="GO:0003677">
    <property type="term" value="F:DNA binding"/>
    <property type="evidence" value="ECO:0007669"/>
    <property type="project" value="UniProtKB-KW"/>
</dbReference>
<reference evidence="10" key="4">
    <citation type="submission" date="2016-09" db="EMBL/GenBank/DDBJ databases">
        <authorList>
            <person name="Pfeiffer F."/>
        </authorList>
    </citation>
    <scope>NUCLEOTIDE SEQUENCE</scope>
    <source>
        <strain evidence="10">ATCC 43099</strain>
    </source>
</reference>
<reference evidence="11 13" key="3">
    <citation type="journal article" date="2014" name="PLoS Genet.">
        <title>Phylogenetically driven sequencing of extremely halophilic archaea reveals strategies for static and dynamic osmo-response.</title>
        <authorList>
            <person name="Becker E.A."/>
            <person name="Seitzer P.M."/>
            <person name="Tritt A."/>
            <person name="Larsen D."/>
            <person name="Krusor M."/>
            <person name="Yao A.I."/>
            <person name="Wu D."/>
            <person name="Madern D."/>
            <person name="Eisen J.A."/>
            <person name="Darling A.E."/>
            <person name="Facciotti M.T."/>
        </authorList>
    </citation>
    <scope>NUCLEOTIDE SEQUENCE [LARGE SCALE GENOMIC DNA]</scope>
    <source>
        <strain evidence="13">ATCC 43099 / DSM 3394 / CCM 3739 / CIP 104546 / IAM 13178 / JCM 8861 / NBRC 102185 / NCIMB 2190 / MS3</strain>
        <strain evidence="11">MS-3</strain>
    </source>
</reference>
<dbReference type="GO" id="GO:0008170">
    <property type="term" value="F:N-methyltransferase activity"/>
    <property type="evidence" value="ECO:0007669"/>
    <property type="project" value="InterPro"/>
</dbReference>
<evidence type="ECO:0000313" key="11">
    <source>
        <dbReference type="EMBL" id="ELY23233.1"/>
    </source>
</evidence>
<dbReference type="SUPFAM" id="SSF53335">
    <property type="entry name" value="S-adenosyl-L-methionine-dependent methyltransferases"/>
    <property type="match status" value="1"/>
</dbReference>
<sequence>MSQDYSAYEDALSSAEIIGTETLPHSWREAPRAWGNELHKLAPYVGGFPPALANYLLQQYTDPEMTVLDPFSGGGTTALEASLLDRDVLASDVFSYACTLTGAKTHPLTEDEFDAALKRVKRDADNVNPDMLPPVDEDAAIFFHEDTLQELRQYRAVLKEDTSRDGRFLKAVICGILHGPSELFLSIQTRDTFSGSANYVKDYKEKHDLEEVYKPVDEKVRDKFNRLVGAQYPSGSTRVEQADATSLPFEDDTADFVLTSPPYMHMLDYSWNNWLRLWWLDEDRSAEQDSLNQTSKVELFRSFMTDVIAELDRVLKSDARAIIVIGDVRKHRQGGAKVVYPARMIAAEASEFGFEVERVIEDDYNVDKRYYTQLNNLRWDEEEEDDGQELIDRILVLRKGDPGPQVEVTPEWSD</sequence>
<keyword evidence="12" id="KW-1185">Reference proteome</keyword>
<accession>D3SUD8</accession>
<proteinExistence type="inferred from homology"/>
<keyword evidence="6" id="KW-0680">Restriction system</keyword>
<evidence type="ECO:0000256" key="4">
    <source>
        <dbReference type="ARBA" id="ARBA00022679"/>
    </source>
</evidence>
<dbReference type="EC" id="2.1.1.113" evidence="2"/>
<reference evidence="12" key="1">
    <citation type="submission" date="2010-02" db="EMBL/GenBank/DDBJ databases">
        <title>Complete sequence of chromosome of Natrialba magadii ATCC 43099.</title>
        <authorList>
            <consortium name="US DOE Joint Genome Institute"/>
            <person name="Lucas S."/>
            <person name="Copeland A."/>
            <person name="Lapidus A."/>
            <person name="Cheng J.-F."/>
            <person name="Bruce D."/>
            <person name="Goodwin L."/>
            <person name="Pitluck S."/>
            <person name="Davenport K."/>
            <person name="Saunders E."/>
            <person name="Detter J.C."/>
            <person name="Han C."/>
            <person name="Tapia R."/>
            <person name="Land M."/>
            <person name="Hauser L."/>
            <person name="Kyrpides N."/>
            <person name="Mikhailova N."/>
            <person name="De Castro R.E."/>
            <person name="Maupin-Furlow J.A."/>
            <person name="Woyke T."/>
        </authorList>
    </citation>
    <scope>NUCLEOTIDE SEQUENCE [LARGE SCALE GENOMIC DNA]</scope>
    <source>
        <strain evidence="12">ATCC 43099 / DSM 3394 / CCM 3739 / CIP 104546 / IAM 13178 / JCM 8861 / NBRC 102185 / NCIMB 2190 / MS3</strain>
    </source>
</reference>
<keyword evidence="3 10" id="KW-0489">Methyltransferase</keyword>
<gene>
    <name evidence="10" type="ordered locus">Nmag_1620</name>
    <name evidence="11" type="ORF">C500_20626</name>
</gene>
<feature type="domain" description="DNA methylase N-4/N-6" evidence="9">
    <location>
        <begin position="33"/>
        <end position="90"/>
    </location>
</feature>
<evidence type="ECO:0000256" key="3">
    <source>
        <dbReference type="ARBA" id="ARBA00022603"/>
    </source>
</evidence>
<keyword evidence="4 10" id="KW-0808">Transferase</keyword>
<dbReference type="GO" id="GO:0009307">
    <property type="term" value="P:DNA restriction-modification system"/>
    <property type="evidence" value="ECO:0007669"/>
    <property type="project" value="UniProtKB-KW"/>
</dbReference>
<dbReference type="InterPro" id="IPR029063">
    <property type="entry name" value="SAM-dependent_MTases_sf"/>
</dbReference>
<comment type="similarity">
    <text evidence="1">Belongs to the N(4)/N(6)-methyltransferase family. N(4) subfamily.</text>
</comment>
<evidence type="ECO:0000259" key="9">
    <source>
        <dbReference type="Pfam" id="PF01555"/>
    </source>
</evidence>
<dbReference type="REBASE" id="24491">
    <property type="entry name" value="M.NmaORF1620P"/>
</dbReference>
<name>D3SUD8_NATMM</name>
<dbReference type="STRING" id="547559.Nmag_1620"/>
<evidence type="ECO:0000256" key="8">
    <source>
        <dbReference type="ARBA" id="ARBA00049120"/>
    </source>
</evidence>
<evidence type="ECO:0000256" key="2">
    <source>
        <dbReference type="ARBA" id="ARBA00012185"/>
    </source>
</evidence>
<dbReference type="RefSeq" id="WP_004217489.1">
    <property type="nucleotide sequence ID" value="NC_013922.1"/>
</dbReference>
<dbReference type="EMBL" id="AOHS01000063">
    <property type="protein sequence ID" value="ELY23233.1"/>
    <property type="molecule type" value="Genomic_DNA"/>
</dbReference>
<dbReference type="Proteomes" id="UP000001879">
    <property type="component" value="Chromosome"/>
</dbReference>
<evidence type="ECO:0000313" key="13">
    <source>
        <dbReference type="Proteomes" id="UP000011543"/>
    </source>
</evidence>
<dbReference type="Pfam" id="PF01555">
    <property type="entry name" value="N6_N4_Mtase"/>
    <property type="match status" value="2"/>
</dbReference>
<dbReference type="HOGENOM" id="CLU_027633_2_0_2"/>
<dbReference type="EMBL" id="CP001932">
    <property type="protein sequence ID" value="ADD05196.1"/>
    <property type="molecule type" value="Genomic_DNA"/>
</dbReference>
<evidence type="ECO:0000256" key="5">
    <source>
        <dbReference type="ARBA" id="ARBA00022691"/>
    </source>
</evidence>
<comment type="catalytic activity">
    <reaction evidence="8">
        <text>a 2'-deoxycytidine in DNA + S-adenosyl-L-methionine = an N(4)-methyl-2'-deoxycytidine in DNA + S-adenosyl-L-homocysteine + H(+)</text>
        <dbReference type="Rhea" id="RHEA:16857"/>
        <dbReference type="Rhea" id="RHEA-COMP:11369"/>
        <dbReference type="Rhea" id="RHEA-COMP:13674"/>
        <dbReference type="ChEBI" id="CHEBI:15378"/>
        <dbReference type="ChEBI" id="CHEBI:57856"/>
        <dbReference type="ChEBI" id="CHEBI:59789"/>
        <dbReference type="ChEBI" id="CHEBI:85452"/>
        <dbReference type="ChEBI" id="CHEBI:137933"/>
        <dbReference type="EC" id="2.1.1.113"/>
    </reaction>
</comment>
<keyword evidence="7" id="KW-0238">DNA-binding</keyword>